<evidence type="ECO:0000256" key="14">
    <source>
        <dbReference type="ARBA" id="ARBA00022840"/>
    </source>
</evidence>
<dbReference type="EC" id="2.4.2.17" evidence="6 18"/>
<keyword evidence="8 18" id="KW-0963">Cytoplasm</keyword>
<dbReference type="Gene3D" id="3.30.70.120">
    <property type="match status" value="1"/>
</dbReference>
<keyword evidence="16 18" id="KW-0368">Histidine biosynthesis</keyword>
<evidence type="ECO:0000256" key="15">
    <source>
        <dbReference type="ARBA" id="ARBA00022842"/>
    </source>
</evidence>
<keyword evidence="9 18" id="KW-0028">Amino-acid biosynthesis</keyword>
<keyword evidence="14 18" id="KW-0067">ATP-binding</keyword>
<dbReference type="Pfam" id="PF08029">
    <property type="entry name" value="HisG_C"/>
    <property type="match status" value="1"/>
</dbReference>
<accession>A0A9D9HHQ5</accession>
<dbReference type="GO" id="GO:0000105">
    <property type="term" value="P:L-histidine biosynthetic process"/>
    <property type="evidence" value="ECO:0007669"/>
    <property type="project" value="UniProtKB-UniRule"/>
</dbReference>
<evidence type="ECO:0000256" key="16">
    <source>
        <dbReference type="ARBA" id="ARBA00023102"/>
    </source>
</evidence>
<feature type="domain" description="Histidine biosynthesis HisG C-terminal" evidence="20">
    <location>
        <begin position="209"/>
        <end position="280"/>
    </location>
</feature>
<dbReference type="InterPro" id="IPR020621">
    <property type="entry name" value="ATP-PRT_HisG_long"/>
</dbReference>
<keyword evidence="13 18" id="KW-0547">Nucleotide-binding</keyword>
<dbReference type="PANTHER" id="PTHR21403">
    <property type="entry name" value="ATP PHOSPHORIBOSYLTRANSFERASE ATP-PRTASE"/>
    <property type="match status" value="1"/>
</dbReference>
<evidence type="ECO:0000256" key="11">
    <source>
        <dbReference type="ARBA" id="ARBA00022679"/>
    </source>
</evidence>
<dbReference type="AlphaFoldDB" id="A0A9D9HHQ5"/>
<dbReference type="NCBIfam" id="TIGR03455">
    <property type="entry name" value="HisG_C-term"/>
    <property type="match status" value="1"/>
</dbReference>
<dbReference type="FunFam" id="3.30.70.120:FF:000002">
    <property type="entry name" value="ATP phosphoribosyltransferase"/>
    <property type="match status" value="1"/>
</dbReference>
<evidence type="ECO:0000256" key="12">
    <source>
        <dbReference type="ARBA" id="ARBA00022723"/>
    </source>
</evidence>
<dbReference type="InterPro" id="IPR018198">
    <property type="entry name" value="ATP_PRibTrfase_CS"/>
</dbReference>
<evidence type="ECO:0000256" key="9">
    <source>
        <dbReference type="ARBA" id="ARBA00022605"/>
    </source>
</evidence>
<dbReference type="GO" id="GO:0005524">
    <property type="term" value="F:ATP binding"/>
    <property type="evidence" value="ECO:0007669"/>
    <property type="project" value="UniProtKB-KW"/>
</dbReference>
<dbReference type="InterPro" id="IPR013115">
    <property type="entry name" value="HisG_C"/>
</dbReference>
<comment type="subcellular location">
    <subcellularLocation>
        <location evidence="3 18">Cytoplasm</location>
    </subcellularLocation>
</comment>
<comment type="caution">
    <text evidence="21">The sequence shown here is derived from an EMBL/GenBank/DDBJ whole genome shotgun (WGS) entry which is preliminary data.</text>
</comment>
<comment type="catalytic activity">
    <reaction evidence="1 18">
        <text>1-(5-phospho-beta-D-ribosyl)-ATP + diphosphate = 5-phospho-alpha-D-ribose 1-diphosphate + ATP</text>
        <dbReference type="Rhea" id="RHEA:18473"/>
        <dbReference type="ChEBI" id="CHEBI:30616"/>
        <dbReference type="ChEBI" id="CHEBI:33019"/>
        <dbReference type="ChEBI" id="CHEBI:58017"/>
        <dbReference type="ChEBI" id="CHEBI:73183"/>
        <dbReference type="EC" id="2.4.2.17"/>
    </reaction>
</comment>
<dbReference type="GO" id="GO:0005737">
    <property type="term" value="C:cytoplasm"/>
    <property type="evidence" value="ECO:0007669"/>
    <property type="project" value="UniProtKB-SubCell"/>
</dbReference>
<evidence type="ECO:0000256" key="7">
    <source>
        <dbReference type="ARBA" id="ARBA00020998"/>
    </source>
</evidence>
<feature type="domain" description="ATP phosphoribosyltransferase catalytic" evidence="19">
    <location>
        <begin position="49"/>
        <end position="203"/>
    </location>
</feature>
<dbReference type="SUPFAM" id="SSF54913">
    <property type="entry name" value="GlnB-like"/>
    <property type="match status" value="1"/>
</dbReference>
<comment type="cofactor">
    <cofactor evidence="2 18">
        <name>Mg(2+)</name>
        <dbReference type="ChEBI" id="CHEBI:18420"/>
    </cofactor>
</comment>
<evidence type="ECO:0000313" key="21">
    <source>
        <dbReference type="EMBL" id="MBO8452161.1"/>
    </source>
</evidence>
<dbReference type="GO" id="GO:0000287">
    <property type="term" value="F:magnesium ion binding"/>
    <property type="evidence" value="ECO:0007669"/>
    <property type="project" value="UniProtKB-UniRule"/>
</dbReference>
<reference evidence="21" key="2">
    <citation type="journal article" date="2021" name="PeerJ">
        <title>Extensive microbial diversity within the chicken gut microbiome revealed by metagenomics and culture.</title>
        <authorList>
            <person name="Gilroy R."/>
            <person name="Ravi A."/>
            <person name="Getino M."/>
            <person name="Pursley I."/>
            <person name="Horton D.L."/>
            <person name="Alikhan N.F."/>
            <person name="Baker D."/>
            <person name="Gharbi K."/>
            <person name="Hall N."/>
            <person name="Watson M."/>
            <person name="Adriaenssens E.M."/>
            <person name="Foster-Nyarko E."/>
            <person name="Jarju S."/>
            <person name="Secka A."/>
            <person name="Antonio M."/>
            <person name="Oren A."/>
            <person name="Chaudhuri R.R."/>
            <person name="La Ragione R."/>
            <person name="Hildebrand F."/>
            <person name="Pallen M.J."/>
        </authorList>
    </citation>
    <scope>NUCLEOTIDE SEQUENCE</scope>
    <source>
        <strain evidence="21">B1-20833</strain>
    </source>
</reference>
<comment type="activity regulation">
    <text evidence="18">Feedback inhibited by histidine.</text>
</comment>
<comment type="function">
    <text evidence="17 18">Catalyzes the condensation of ATP and 5-phosphoribose 1-diphosphate to form N'-(5'-phosphoribosyl)-ATP (PR-ATP). Has a crucial role in the pathway because the rate of histidine biosynthesis seems to be controlled primarily by regulation of HisG enzymatic activity.</text>
</comment>
<keyword evidence="15 18" id="KW-0460">Magnesium</keyword>
<protein>
    <recommendedName>
        <fullName evidence="7 18">ATP phosphoribosyltransferase</fullName>
        <shortName evidence="18">ATP-PRT</shortName>
        <shortName evidence="18">ATP-PRTase</shortName>
        <ecNumber evidence="6 18">2.4.2.17</ecNumber>
    </recommendedName>
</protein>
<dbReference type="Gene3D" id="3.40.190.10">
    <property type="entry name" value="Periplasmic binding protein-like II"/>
    <property type="match status" value="2"/>
</dbReference>
<sequence>MIRIAIQAKGRLNEDSLELLAEAGMKISESRRKLLTQAEGFPLEVLYLRDDDIPQAVADGVADIGIVGLNEVEERDRDVDVIHRLGFGKCRLSLAIPKDEEYTGTGWFSGRKIATSYPGILGRFFSGKGIDANIETIAGSVEIAPSVGMADAIFDIVSSGGTIVSNGLKEVEKVLYSEAVLIGNRSLSGEKRQLLSQMIFRFEAVERSRGMKYMLMNLPADRVDEAVKILPGMKSPTILPLAQEGWCSIHVVVREDELWSKIEQLKEIGAEDILVLALEKTVW</sequence>
<dbReference type="FunFam" id="3.40.190.10:FF:000008">
    <property type="entry name" value="ATP phosphoribosyltransferase"/>
    <property type="match status" value="1"/>
</dbReference>
<dbReference type="InterPro" id="IPR011322">
    <property type="entry name" value="N-reg_PII-like_a/b"/>
</dbReference>
<evidence type="ECO:0000259" key="19">
    <source>
        <dbReference type="Pfam" id="PF01634"/>
    </source>
</evidence>
<comment type="similarity">
    <text evidence="5 18">Belongs to the ATP phosphoribosyltransferase family. Long subfamily.</text>
</comment>
<dbReference type="SUPFAM" id="SSF53850">
    <property type="entry name" value="Periplasmic binding protein-like II"/>
    <property type="match status" value="1"/>
</dbReference>
<dbReference type="InterPro" id="IPR015867">
    <property type="entry name" value="N-reg_PII/ATP_PRibTrfase_C"/>
</dbReference>
<evidence type="ECO:0000256" key="13">
    <source>
        <dbReference type="ARBA" id="ARBA00022741"/>
    </source>
</evidence>
<proteinExistence type="inferred from homology"/>
<name>A0A9D9HHQ5_9BACT</name>
<dbReference type="PROSITE" id="PS01316">
    <property type="entry name" value="ATP_P_PHORIBOSYLTR"/>
    <property type="match status" value="1"/>
</dbReference>
<dbReference type="NCBIfam" id="TIGR00070">
    <property type="entry name" value="hisG"/>
    <property type="match status" value="1"/>
</dbReference>
<evidence type="ECO:0000259" key="20">
    <source>
        <dbReference type="Pfam" id="PF08029"/>
    </source>
</evidence>
<evidence type="ECO:0000256" key="6">
    <source>
        <dbReference type="ARBA" id="ARBA00011946"/>
    </source>
</evidence>
<organism evidence="21 22">
    <name type="scientific">Candidatus Cryptobacteroides intestinavium</name>
    <dbReference type="NCBI Taxonomy" id="2840766"/>
    <lineage>
        <taxon>Bacteria</taxon>
        <taxon>Pseudomonadati</taxon>
        <taxon>Bacteroidota</taxon>
        <taxon>Bacteroidia</taxon>
        <taxon>Bacteroidales</taxon>
        <taxon>Candidatus Cryptobacteroides</taxon>
    </lineage>
</organism>
<evidence type="ECO:0000256" key="2">
    <source>
        <dbReference type="ARBA" id="ARBA00001946"/>
    </source>
</evidence>
<dbReference type="InterPro" id="IPR001348">
    <property type="entry name" value="ATP_PRibTrfase_HisG"/>
</dbReference>
<evidence type="ECO:0000313" key="22">
    <source>
        <dbReference type="Proteomes" id="UP000823661"/>
    </source>
</evidence>
<reference evidence="21" key="1">
    <citation type="submission" date="2020-10" db="EMBL/GenBank/DDBJ databases">
        <authorList>
            <person name="Gilroy R."/>
        </authorList>
    </citation>
    <scope>NUCLEOTIDE SEQUENCE</scope>
    <source>
        <strain evidence="21">B1-20833</strain>
    </source>
</reference>
<dbReference type="Pfam" id="PF01634">
    <property type="entry name" value="HisG"/>
    <property type="match status" value="1"/>
</dbReference>
<keyword evidence="11 18" id="KW-0808">Transferase</keyword>
<evidence type="ECO:0000256" key="5">
    <source>
        <dbReference type="ARBA" id="ARBA00007955"/>
    </source>
</evidence>
<evidence type="ECO:0000256" key="4">
    <source>
        <dbReference type="ARBA" id="ARBA00004667"/>
    </source>
</evidence>
<dbReference type="Proteomes" id="UP000823661">
    <property type="component" value="Unassembled WGS sequence"/>
</dbReference>
<dbReference type="InterPro" id="IPR013820">
    <property type="entry name" value="ATP_PRibTrfase_cat"/>
</dbReference>
<evidence type="ECO:0000256" key="10">
    <source>
        <dbReference type="ARBA" id="ARBA00022676"/>
    </source>
</evidence>
<evidence type="ECO:0000256" key="17">
    <source>
        <dbReference type="ARBA" id="ARBA00024861"/>
    </source>
</evidence>
<dbReference type="HAMAP" id="MF_00079">
    <property type="entry name" value="HisG_Long"/>
    <property type="match status" value="1"/>
</dbReference>
<dbReference type="GO" id="GO:0003879">
    <property type="term" value="F:ATP phosphoribosyltransferase activity"/>
    <property type="evidence" value="ECO:0007669"/>
    <property type="project" value="UniProtKB-UniRule"/>
</dbReference>
<keyword evidence="10 18" id="KW-0328">Glycosyltransferase</keyword>
<dbReference type="PANTHER" id="PTHR21403:SF8">
    <property type="entry name" value="ATP PHOSPHORIBOSYLTRANSFERASE"/>
    <property type="match status" value="1"/>
</dbReference>
<dbReference type="EMBL" id="JADIMI010000044">
    <property type="protein sequence ID" value="MBO8452161.1"/>
    <property type="molecule type" value="Genomic_DNA"/>
</dbReference>
<evidence type="ECO:0000256" key="1">
    <source>
        <dbReference type="ARBA" id="ARBA00000915"/>
    </source>
</evidence>
<gene>
    <name evidence="18" type="primary">hisG</name>
    <name evidence="21" type="ORF">IAC06_04675</name>
</gene>
<evidence type="ECO:0000256" key="3">
    <source>
        <dbReference type="ARBA" id="ARBA00004496"/>
    </source>
</evidence>
<evidence type="ECO:0000256" key="8">
    <source>
        <dbReference type="ARBA" id="ARBA00022490"/>
    </source>
</evidence>
<keyword evidence="12 18" id="KW-0479">Metal-binding</keyword>
<evidence type="ECO:0000256" key="18">
    <source>
        <dbReference type="HAMAP-Rule" id="MF_00079"/>
    </source>
</evidence>
<comment type="pathway">
    <text evidence="4 18">Amino-acid biosynthesis; L-histidine biosynthesis; L-histidine from 5-phospho-alpha-D-ribose 1-diphosphate: step 1/9.</text>
</comment>